<organism evidence="7 8">
    <name type="scientific">Dendrobium nobile</name>
    <name type="common">Orchid</name>
    <dbReference type="NCBI Taxonomy" id="94219"/>
    <lineage>
        <taxon>Eukaryota</taxon>
        <taxon>Viridiplantae</taxon>
        <taxon>Streptophyta</taxon>
        <taxon>Embryophyta</taxon>
        <taxon>Tracheophyta</taxon>
        <taxon>Spermatophyta</taxon>
        <taxon>Magnoliopsida</taxon>
        <taxon>Liliopsida</taxon>
        <taxon>Asparagales</taxon>
        <taxon>Orchidaceae</taxon>
        <taxon>Epidendroideae</taxon>
        <taxon>Malaxideae</taxon>
        <taxon>Dendrobiinae</taxon>
        <taxon>Dendrobium</taxon>
    </lineage>
</organism>
<evidence type="ECO:0000256" key="2">
    <source>
        <dbReference type="ARBA" id="ARBA00023002"/>
    </source>
</evidence>
<evidence type="ECO:0000313" key="8">
    <source>
        <dbReference type="Proteomes" id="UP000829196"/>
    </source>
</evidence>
<dbReference type="EMBL" id="JAGYWB010000008">
    <property type="protein sequence ID" value="KAI0513370.1"/>
    <property type="molecule type" value="Genomic_DNA"/>
</dbReference>
<proteinExistence type="inferred from homology"/>
<dbReference type="InterPro" id="IPR036291">
    <property type="entry name" value="NAD(P)-bd_dom_sf"/>
</dbReference>
<name>A0A8T3BHC2_DENNO</name>
<dbReference type="GO" id="GO:0016618">
    <property type="term" value="F:hydroxypyruvate reductase [NAD(P)H] activity"/>
    <property type="evidence" value="ECO:0007669"/>
    <property type="project" value="TreeGrafter"/>
</dbReference>
<comment type="caution">
    <text evidence="7">The sequence shown here is derived from an EMBL/GenBank/DDBJ whole genome shotgun (WGS) entry which is preliminary data.</text>
</comment>
<feature type="domain" description="D-isomer specific 2-hydroxyacid dehydrogenase NAD-binding" evidence="6">
    <location>
        <begin position="111"/>
        <end position="284"/>
    </location>
</feature>
<dbReference type="PROSITE" id="PS00065">
    <property type="entry name" value="D_2_HYDROXYACID_DH_1"/>
    <property type="match status" value="1"/>
</dbReference>
<dbReference type="GO" id="GO:0030267">
    <property type="term" value="F:glyoxylate reductase (NADPH) activity"/>
    <property type="evidence" value="ECO:0007669"/>
    <property type="project" value="TreeGrafter"/>
</dbReference>
<keyword evidence="3" id="KW-0520">NAD</keyword>
<evidence type="ECO:0000313" key="7">
    <source>
        <dbReference type="EMBL" id="KAI0513370.1"/>
    </source>
</evidence>
<dbReference type="GO" id="GO:0051287">
    <property type="term" value="F:NAD binding"/>
    <property type="evidence" value="ECO:0007669"/>
    <property type="project" value="InterPro"/>
</dbReference>
<dbReference type="InterPro" id="IPR006139">
    <property type="entry name" value="D-isomer_2_OHA_DH_cat_dom"/>
</dbReference>
<dbReference type="PANTHER" id="PTHR10996">
    <property type="entry name" value="2-HYDROXYACID DEHYDROGENASE-RELATED"/>
    <property type="match status" value="1"/>
</dbReference>
<dbReference type="Proteomes" id="UP000829196">
    <property type="component" value="Unassembled WGS sequence"/>
</dbReference>
<dbReference type="SUPFAM" id="SSF52283">
    <property type="entry name" value="Formate/glycerate dehydrogenase catalytic domain-like"/>
    <property type="match status" value="1"/>
</dbReference>
<dbReference type="OrthoDB" id="298012at2759"/>
<comment type="similarity">
    <text evidence="4">Belongs to the D-isomer specific 2-hydroxyacid dehydrogenase family.</text>
</comment>
<dbReference type="InterPro" id="IPR006140">
    <property type="entry name" value="D-isomer_DH_NAD-bd"/>
</dbReference>
<dbReference type="Gene3D" id="3.40.50.720">
    <property type="entry name" value="NAD(P)-binding Rossmann-like Domain"/>
    <property type="match status" value="2"/>
</dbReference>
<evidence type="ECO:0000259" key="6">
    <source>
        <dbReference type="Pfam" id="PF02826"/>
    </source>
</evidence>
<dbReference type="InterPro" id="IPR050223">
    <property type="entry name" value="D-isomer_2-hydroxyacid_DH"/>
</dbReference>
<dbReference type="InterPro" id="IPR029752">
    <property type="entry name" value="D-isomer_DH_CS1"/>
</dbReference>
<dbReference type="PANTHER" id="PTHR10996:SF178">
    <property type="entry name" value="2-HYDROXYACID DEHYDROGENASE YGL185C-RELATED"/>
    <property type="match status" value="1"/>
</dbReference>
<dbReference type="FunFam" id="3.40.50.720:FF:000213">
    <property type="entry name" value="Putative 2-hydroxyacid dehydrogenase"/>
    <property type="match status" value="1"/>
</dbReference>
<dbReference type="SUPFAM" id="SSF51735">
    <property type="entry name" value="NAD(P)-binding Rossmann-fold domains"/>
    <property type="match status" value="1"/>
</dbReference>
<keyword evidence="1" id="KW-0521">NADP</keyword>
<gene>
    <name evidence="7" type="ORF">KFK09_009387</name>
</gene>
<evidence type="ECO:0000259" key="5">
    <source>
        <dbReference type="Pfam" id="PF00389"/>
    </source>
</evidence>
<dbReference type="AlphaFoldDB" id="A0A8T3BHC2"/>
<evidence type="ECO:0000256" key="4">
    <source>
        <dbReference type="RuleBase" id="RU003719"/>
    </source>
</evidence>
<evidence type="ECO:0000256" key="3">
    <source>
        <dbReference type="ARBA" id="ARBA00023027"/>
    </source>
</evidence>
<evidence type="ECO:0000256" key="1">
    <source>
        <dbReference type="ARBA" id="ARBA00022857"/>
    </source>
</evidence>
<dbReference type="Pfam" id="PF00389">
    <property type="entry name" value="2-Hacid_dh"/>
    <property type="match status" value="1"/>
</dbReference>
<dbReference type="CDD" id="cd12156">
    <property type="entry name" value="HPPR"/>
    <property type="match status" value="1"/>
</dbReference>
<sequence length="316" mass="34493">MESLGVLLMLPLNPYLESELDRRCKLFRLWELPKASRKDFLYSNSPSIRALVGNSAVGADADIIDALPQLEIVVLYSVGFDKVDLAKCRSRGIRVTNTPDVLTDDVADLAIALSIATLRKICSADRYLRSAAWKTKGQYMFTSKFSGKTVGIIGLGRIGSAIAKRAEAFGCFICYHSRTEKANTTYKYYPDIMSLAKECDVLVVACPLIAETQHIVDRKVIDALGSNGVLINIGRGSHVDEAELISALVEGRLGGAGLDVFEYEPHVPGILFSLDNVVLTPHVGSATVETRRAMADLVLRNLEAHVMNNPLLTPVL</sequence>
<dbReference type="GO" id="GO:0005829">
    <property type="term" value="C:cytosol"/>
    <property type="evidence" value="ECO:0007669"/>
    <property type="project" value="TreeGrafter"/>
</dbReference>
<reference evidence="7" key="1">
    <citation type="journal article" date="2022" name="Front. Genet.">
        <title>Chromosome-Scale Assembly of the Dendrobium nobile Genome Provides Insights Into the Molecular Mechanism of the Biosynthesis of the Medicinal Active Ingredient of Dendrobium.</title>
        <authorList>
            <person name="Xu Q."/>
            <person name="Niu S.-C."/>
            <person name="Li K.-L."/>
            <person name="Zheng P.-J."/>
            <person name="Zhang X.-J."/>
            <person name="Jia Y."/>
            <person name="Liu Y."/>
            <person name="Niu Y.-X."/>
            <person name="Yu L.-H."/>
            <person name="Chen D.-F."/>
            <person name="Zhang G.-Q."/>
        </authorList>
    </citation>
    <scope>NUCLEOTIDE SEQUENCE</scope>
    <source>
        <tissue evidence="7">Leaf</tissue>
    </source>
</reference>
<dbReference type="Pfam" id="PF02826">
    <property type="entry name" value="2-Hacid_dh_C"/>
    <property type="match status" value="1"/>
</dbReference>
<keyword evidence="8" id="KW-1185">Reference proteome</keyword>
<protein>
    <recommendedName>
        <fullName evidence="9">Hydroxyphenylpyruvate reductase</fullName>
    </recommendedName>
</protein>
<keyword evidence="2 4" id="KW-0560">Oxidoreductase</keyword>
<feature type="domain" description="D-isomer specific 2-hydroxyacid dehydrogenase catalytic" evidence="5">
    <location>
        <begin position="31"/>
        <end position="315"/>
    </location>
</feature>
<accession>A0A8T3BHC2</accession>
<evidence type="ECO:0008006" key="9">
    <source>
        <dbReference type="Google" id="ProtNLM"/>
    </source>
</evidence>
<dbReference type="SMR" id="A0A8T3BHC2"/>